<keyword evidence="1" id="KW-1133">Transmembrane helix</keyword>
<dbReference type="Proteomes" id="UP000299794">
    <property type="component" value="Unassembled WGS sequence"/>
</dbReference>
<evidence type="ECO:0000256" key="1">
    <source>
        <dbReference type="SAM" id="Phobius"/>
    </source>
</evidence>
<keyword evidence="1" id="KW-0812">Transmembrane</keyword>
<feature type="transmembrane region" description="Helical" evidence="1">
    <location>
        <begin position="12"/>
        <end position="34"/>
    </location>
</feature>
<organism evidence="2 3">
    <name type="scientific">Planktothrix agardhii CCAP 1459/11A</name>
    <dbReference type="NCBI Taxonomy" id="282420"/>
    <lineage>
        <taxon>Bacteria</taxon>
        <taxon>Bacillati</taxon>
        <taxon>Cyanobacteriota</taxon>
        <taxon>Cyanophyceae</taxon>
        <taxon>Oscillatoriophycideae</taxon>
        <taxon>Oscillatoriales</taxon>
        <taxon>Microcoleaceae</taxon>
        <taxon>Planktothrix</taxon>
    </lineage>
</organism>
<reference evidence="3" key="1">
    <citation type="submission" date="2019-02" db="EMBL/GenBank/DDBJ databases">
        <title>Draft genome sequence of Planktothrix agardhii NIES-905.</title>
        <authorList>
            <person name="Yamaguchi H."/>
            <person name="Suzuki S."/>
            <person name="Kawachi M."/>
        </authorList>
    </citation>
    <scope>NUCLEOTIDE SEQUENCE [LARGE SCALE GENOMIC DNA]</scope>
    <source>
        <strain evidence="3">CCAP 1459/11A</strain>
    </source>
</reference>
<evidence type="ECO:0000313" key="2">
    <source>
        <dbReference type="EMBL" id="GDZ94116.1"/>
    </source>
</evidence>
<feature type="transmembrane region" description="Helical" evidence="1">
    <location>
        <begin position="112"/>
        <end position="131"/>
    </location>
</feature>
<dbReference type="EMBL" id="BJCD01000040">
    <property type="protein sequence ID" value="GDZ94116.1"/>
    <property type="molecule type" value="Genomic_DNA"/>
</dbReference>
<sequence length="310" mass="34072">MATNFQKSPPTAATIPINFGLVSAIASPMLWGFYPILIKQVAFSPCYLTICVRILSVLALLLIIFGLRGKFGELINLGRNPEIRNSLMASGGAYLLHLAVFYPAIILDYQKVASAGMFFCTIATALLSYFILKEPLNRSKKQALALGMFAIALFSSQVITDMLSLFFLFSIGLSFALVIIARKSAAQHINNSTTLVTLETLLLPAPLAVFSLNIMPSFSPTLFELNPGQWLLLLLVSLVSLIPILLQAEAVNPRWNIPTTTIGIFNLLSPSGQFLIATLMFQQTATFGQWFAIFLLIFALIRYNLSPNQK</sequence>
<name>A0A4P5ZDK0_PLAAG</name>
<evidence type="ECO:0000313" key="3">
    <source>
        <dbReference type="Proteomes" id="UP000299794"/>
    </source>
</evidence>
<feature type="transmembrane region" description="Helical" evidence="1">
    <location>
        <begin position="260"/>
        <end position="281"/>
    </location>
</feature>
<feature type="transmembrane region" description="Helical" evidence="1">
    <location>
        <begin position="193"/>
        <end position="215"/>
    </location>
</feature>
<feature type="transmembrane region" description="Helical" evidence="1">
    <location>
        <begin position="165"/>
        <end position="181"/>
    </location>
</feature>
<feature type="transmembrane region" description="Helical" evidence="1">
    <location>
        <begin position="227"/>
        <end position="248"/>
    </location>
</feature>
<keyword evidence="1" id="KW-0472">Membrane</keyword>
<dbReference type="AlphaFoldDB" id="A0A4P5ZDK0"/>
<protein>
    <submittedName>
        <fullName evidence="2">Protein RarD</fullName>
    </submittedName>
</protein>
<feature type="transmembrane region" description="Helical" evidence="1">
    <location>
        <begin position="87"/>
        <end position="106"/>
    </location>
</feature>
<accession>A0A4P5ZDK0</accession>
<dbReference type="RefSeq" id="WP_026787041.1">
    <property type="nucleotide sequence ID" value="NZ_BJCD01000040.1"/>
</dbReference>
<feature type="transmembrane region" description="Helical" evidence="1">
    <location>
        <begin position="46"/>
        <end position="67"/>
    </location>
</feature>
<comment type="caution">
    <text evidence="2">The sequence shown here is derived from an EMBL/GenBank/DDBJ whole genome shotgun (WGS) entry which is preliminary data.</text>
</comment>
<gene>
    <name evidence="2" type="ORF">PA905_20660</name>
</gene>
<proteinExistence type="predicted"/>
<feature type="transmembrane region" description="Helical" evidence="1">
    <location>
        <begin position="287"/>
        <end position="305"/>
    </location>
</feature>